<dbReference type="InterPro" id="IPR035994">
    <property type="entry name" value="Nucleoside_phosphorylase_sf"/>
</dbReference>
<dbReference type="GO" id="GO:0019284">
    <property type="term" value="P:L-methionine salvage from S-adenosylmethionine"/>
    <property type="evidence" value="ECO:0007669"/>
    <property type="project" value="TreeGrafter"/>
</dbReference>
<evidence type="ECO:0000259" key="4">
    <source>
        <dbReference type="Pfam" id="PF20270"/>
    </source>
</evidence>
<dbReference type="GO" id="GO:0005829">
    <property type="term" value="C:cytosol"/>
    <property type="evidence" value="ECO:0007669"/>
    <property type="project" value="TreeGrafter"/>
</dbReference>
<dbReference type="AlphaFoldDB" id="A0A066U7F3"/>
<dbReference type="Pfam" id="PF20269">
    <property type="entry name" value="CATRA-N"/>
    <property type="match status" value="1"/>
</dbReference>
<dbReference type="Gene3D" id="3.40.50.1580">
    <property type="entry name" value="Nucleoside phosphorylase domain"/>
    <property type="match status" value="1"/>
</dbReference>
<feature type="region of interest" description="Disordered" evidence="1">
    <location>
        <begin position="533"/>
        <end position="565"/>
    </location>
</feature>
<proteinExistence type="predicted"/>
<dbReference type="NCBIfam" id="NF038357">
    <property type="entry name" value="BN6_48550_fam"/>
    <property type="match status" value="1"/>
</dbReference>
<dbReference type="Pfam" id="PF20270">
    <property type="entry name" value="CATRA-C"/>
    <property type="match status" value="1"/>
</dbReference>
<dbReference type="STRING" id="287986.DV20_12640"/>
<dbReference type="RefSeq" id="WP_084093446.1">
    <property type="nucleotide sequence ID" value="NZ_JMQI01000026.1"/>
</dbReference>
<dbReference type="GO" id="GO:0008782">
    <property type="term" value="F:adenosylhomocysteine nucleosidase activity"/>
    <property type="evidence" value="ECO:0007669"/>
    <property type="project" value="TreeGrafter"/>
</dbReference>
<dbReference type="PANTHER" id="PTHR46832">
    <property type="entry name" value="5'-METHYLTHIOADENOSINE/S-ADENOSYLHOMOCYSTEINE NUCLEOSIDASE"/>
    <property type="match status" value="1"/>
</dbReference>
<dbReference type="Proteomes" id="UP000027345">
    <property type="component" value="Unassembled WGS sequence"/>
</dbReference>
<dbReference type="OrthoDB" id="4149396at2"/>
<name>A0A066U7F3_9PSEU</name>
<dbReference type="SUPFAM" id="SSF53167">
    <property type="entry name" value="Purine and uridine phosphorylases"/>
    <property type="match status" value="1"/>
</dbReference>
<evidence type="ECO:0000313" key="6">
    <source>
        <dbReference type="Proteomes" id="UP000027345"/>
    </source>
</evidence>
<evidence type="ECO:0000313" key="5">
    <source>
        <dbReference type="EMBL" id="KDN21772.1"/>
    </source>
</evidence>
<evidence type="ECO:0000259" key="2">
    <source>
        <dbReference type="Pfam" id="PF01048"/>
    </source>
</evidence>
<sequence length="655" mass="71235">MTTPVKVTAEEFVVHVFIVLDDVTVTASYDLALRLWGSLRSFLGSPVEASGLPVDPPDAAEIRGRTVEEEEILAVQQSRTCDAQAVLRRRHDVLNLSALFTGEPAGWAEFERRWDLVVDGVAQAFLGEVRIYYGLTASAADALPATADLAVSVAGRLPPVACARGWEQAGVTTKTGFPLWELSPREDGRRLRRVLTLTPVARDSDLSAWVWSDKGPDMPMFARYLGHAAKVRHHVRLWKRGRSLRDLRLRAADIAARLRAGDPSLAPDQPGAVELALTSALTSVAAMRRTVEIAADNMSRTIADAVAIGEGRNVFADDRSLVEDLLTWFDDETEYLRLARDLLRELRRAVVPVAGPARAAADEPLIGLLTAMPIEFQAVRSLLENVQDASAGRAHYVRGELPSREPKRPHKIVLVQTGATATNAAAESAAGLVHSFPSISCLIMAGVAAGVPAPADPARHVRLGDVVVATWGIVDYAHVVVHDGGATSLRATFPRPWPYLTRVADQLEADELTGLRPWEQWLDSADELFRRPPDKTDRLVSGAGSVRHPRRAASGHRPDRPKIHKGRIGSADISLRDAGLRDGLAAEHNLRALEMEGAGVGTSAFLNDRHWFMVRGISDYADRSYTVAWRPYAALAAAAYIRALLAAALPFDELG</sequence>
<organism evidence="5 6">
    <name type="scientific">Amycolatopsis rifamycinica</name>
    <dbReference type="NCBI Taxonomy" id="287986"/>
    <lineage>
        <taxon>Bacteria</taxon>
        <taxon>Bacillati</taxon>
        <taxon>Actinomycetota</taxon>
        <taxon>Actinomycetes</taxon>
        <taxon>Pseudonocardiales</taxon>
        <taxon>Pseudonocardiaceae</taxon>
        <taxon>Amycolatopsis</taxon>
    </lineage>
</organism>
<gene>
    <name evidence="5" type="ORF">DV20_12640</name>
</gene>
<evidence type="ECO:0000259" key="3">
    <source>
        <dbReference type="Pfam" id="PF20269"/>
    </source>
</evidence>
<feature type="domain" description="Nucleoside phosphorylase" evidence="2">
    <location>
        <begin position="366"/>
        <end position="645"/>
    </location>
</feature>
<dbReference type="InterPro" id="IPR046922">
    <property type="entry name" value="CATRA-N"/>
</dbReference>
<dbReference type="InterPro" id="IPR000845">
    <property type="entry name" value="Nucleoside_phosphorylase_d"/>
</dbReference>
<dbReference type="Pfam" id="PF01048">
    <property type="entry name" value="PNP_UDP_1"/>
    <property type="match status" value="1"/>
</dbReference>
<evidence type="ECO:0000256" key="1">
    <source>
        <dbReference type="SAM" id="MobiDB-lite"/>
    </source>
</evidence>
<keyword evidence="6" id="KW-1185">Reference proteome</keyword>
<protein>
    <submittedName>
        <fullName evidence="5">Uncharacterized protein</fullName>
    </submittedName>
</protein>
<dbReference type="PANTHER" id="PTHR46832:SF1">
    <property type="entry name" value="5'-METHYLTHIOADENOSINE_S-ADENOSYLHOMOCYSTEINE NUCLEOSIDASE"/>
    <property type="match status" value="1"/>
</dbReference>
<comment type="caution">
    <text evidence="5">The sequence shown here is derived from an EMBL/GenBank/DDBJ whole genome shotgun (WGS) entry which is preliminary data.</text>
</comment>
<dbReference type="InterPro" id="IPR046923">
    <property type="entry name" value="CATRA-C"/>
</dbReference>
<feature type="domain" description="CASPASE and TPR Repeat-Associated C-terminal" evidence="4">
    <location>
        <begin position="219"/>
        <end position="341"/>
    </location>
</feature>
<dbReference type="EMBL" id="JMQI01000026">
    <property type="protein sequence ID" value="KDN21772.1"/>
    <property type="molecule type" value="Genomic_DNA"/>
</dbReference>
<reference evidence="5 6" key="1">
    <citation type="submission" date="2014-05" db="EMBL/GenBank/DDBJ databases">
        <title>Draft genome sequence of Amycolatopsis rifamycinica DSM 46095.</title>
        <authorList>
            <person name="Lal R."/>
            <person name="Saxena A."/>
            <person name="Kumari R."/>
            <person name="Mukherjee U."/>
            <person name="Singh P."/>
            <person name="Sangwan N."/>
            <person name="Mahato N.K."/>
        </authorList>
    </citation>
    <scope>NUCLEOTIDE SEQUENCE [LARGE SCALE GENOMIC DNA]</scope>
    <source>
        <strain evidence="5 6">DSM 46095</strain>
    </source>
</reference>
<dbReference type="GO" id="GO:0008930">
    <property type="term" value="F:methylthioadenosine nucleosidase activity"/>
    <property type="evidence" value="ECO:0007669"/>
    <property type="project" value="TreeGrafter"/>
</dbReference>
<feature type="domain" description="CASPASE and TPR Repeat-Associated N-terminal" evidence="3">
    <location>
        <begin position="11"/>
        <end position="213"/>
    </location>
</feature>
<dbReference type="GO" id="GO:0009116">
    <property type="term" value="P:nucleoside metabolic process"/>
    <property type="evidence" value="ECO:0007669"/>
    <property type="project" value="InterPro"/>
</dbReference>
<accession>A0A066U7F3</accession>
<dbReference type="eggNOG" id="COG0775">
    <property type="taxonomic scope" value="Bacteria"/>
</dbReference>